<dbReference type="AlphaFoldDB" id="M4B3G1"/>
<dbReference type="EnsemblProtists" id="HpaT800810">
    <property type="protein sequence ID" value="HpaP800810"/>
    <property type="gene ID" value="HpaG800810"/>
</dbReference>
<sequence>MTTGSPIFKFGRRIVSLPSKLISITQGVPRTIAAVHCRRVKGCLRLHYTCFGSAEGACFGNCAKRPAQETSVLQRSRLLERFQDDEAAGEQHAVHDVSQCGTLVHYGLECRTTTSSTVPHITAAPGLDDFRLQLCINIGADCNSAKSSSPGHVLTLSRCPDAGSLQTAGGGPDFGVK</sequence>
<dbReference type="HOGENOM" id="CLU_130154_0_0_1"/>
<protein>
    <submittedName>
        <fullName evidence="1">Uncharacterized protein</fullName>
    </submittedName>
</protein>
<dbReference type="InParanoid" id="M4B3G1"/>
<keyword evidence="2" id="KW-1185">Reference proteome</keyword>
<name>M4B3G1_HYAAE</name>
<dbReference type="EMBL" id="JH598179">
    <property type="status" value="NOT_ANNOTATED_CDS"/>
    <property type="molecule type" value="Genomic_DNA"/>
</dbReference>
<evidence type="ECO:0000313" key="2">
    <source>
        <dbReference type="Proteomes" id="UP000011713"/>
    </source>
</evidence>
<proteinExistence type="predicted"/>
<dbReference type="VEuPathDB" id="FungiDB:HpaG800810"/>
<dbReference type="Proteomes" id="UP000011713">
    <property type="component" value="Unassembled WGS sequence"/>
</dbReference>
<reference evidence="2" key="1">
    <citation type="journal article" date="2010" name="Science">
        <title>Signatures of adaptation to obligate biotrophy in the Hyaloperonospora arabidopsidis genome.</title>
        <authorList>
            <person name="Baxter L."/>
            <person name="Tripathy S."/>
            <person name="Ishaque N."/>
            <person name="Boot N."/>
            <person name="Cabral A."/>
            <person name="Kemen E."/>
            <person name="Thines M."/>
            <person name="Ah-Fong A."/>
            <person name="Anderson R."/>
            <person name="Badejoko W."/>
            <person name="Bittner-Eddy P."/>
            <person name="Boore J.L."/>
            <person name="Chibucos M.C."/>
            <person name="Coates M."/>
            <person name="Dehal P."/>
            <person name="Delehaunty K."/>
            <person name="Dong S."/>
            <person name="Downton P."/>
            <person name="Dumas B."/>
            <person name="Fabro G."/>
            <person name="Fronick C."/>
            <person name="Fuerstenberg S.I."/>
            <person name="Fulton L."/>
            <person name="Gaulin E."/>
            <person name="Govers F."/>
            <person name="Hughes L."/>
            <person name="Humphray S."/>
            <person name="Jiang R.H."/>
            <person name="Judelson H."/>
            <person name="Kamoun S."/>
            <person name="Kyung K."/>
            <person name="Meijer H."/>
            <person name="Minx P."/>
            <person name="Morris P."/>
            <person name="Nelson J."/>
            <person name="Phuntumart V."/>
            <person name="Qutob D."/>
            <person name="Rehmany A."/>
            <person name="Rougon-Cardoso A."/>
            <person name="Ryden P."/>
            <person name="Torto-Alalibo T."/>
            <person name="Studholme D."/>
            <person name="Wang Y."/>
            <person name="Win J."/>
            <person name="Wood J."/>
            <person name="Clifton S.W."/>
            <person name="Rogers J."/>
            <person name="Van den Ackerveken G."/>
            <person name="Jones J.D."/>
            <person name="McDowell J.M."/>
            <person name="Beynon J."/>
            <person name="Tyler B.M."/>
        </authorList>
    </citation>
    <scope>NUCLEOTIDE SEQUENCE [LARGE SCALE GENOMIC DNA]</scope>
    <source>
        <strain evidence="2">Emoy2</strain>
    </source>
</reference>
<reference evidence="1" key="2">
    <citation type="submission" date="2015-06" db="UniProtKB">
        <authorList>
            <consortium name="EnsemblProtists"/>
        </authorList>
    </citation>
    <scope>IDENTIFICATION</scope>
    <source>
        <strain evidence="1">Emoy2</strain>
    </source>
</reference>
<accession>M4B3G1</accession>
<evidence type="ECO:0000313" key="1">
    <source>
        <dbReference type="EnsemblProtists" id="HpaP800810"/>
    </source>
</evidence>
<organism evidence="1 2">
    <name type="scientific">Hyaloperonospora arabidopsidis (strain Emoy2)</name>
    <name type="common">Downy mildew agent</name>
    <name type="synonym">Peronospora arabidopsidis</name>
    <dbReference type="NCBI Taxonomy" id="559515"/>
    <lineage>
        <taxon>Eukaryota</taxon>
        <taxon>Sar</taxon>
        <taxon>Stramenopiles</taxon>
        <taxon>Oomycota</taxon>
        <taxon>Peronosporomycetes</taxon>
        <taxon>Peronosporales</taxon>
        <taxon>Peronosporaceae</taxon>
        <taxon>Hyaloperonospora</taxon>
    </lineage>
</organism>